<feature type="non-terminal residue" evidence="3">
    <location>
        <position position="226"/>
    </location>
</feature>
<evidence type="ECO:0000313" key="3">
    <source>
        <dbReference type="EMBL" id="GAG51128.1"/>
    </source>
</evidence>
<comment type="caution">
    <text evidence="3">The sequence shown here is derived from an EMBL/GenBank/DDBJ whole genome shotgun (WGS) entry which is preliminary data.</text>
</comment>
<feature type="domain" description="DUF6785" evidence="2">
    <location>
        <begin position="1"/>
        <end position="225"/>
    </location>
</feature>
<feature type="transmembrane region" description="Helical" evidence="1">
    <location>
        <begin position="7"/>
        <end position="28"/>
    </location>
</feature>
<proteinExistence type="predicted"/>
<gene>
    <name evidence="3" type="ORF">S01H1_79223</name>
</gene>
<evidence type="ECO:0000256" key="1">
    <source>
        <dbReference type="SAM" id="Phobius"/>
    </source>
</evidence>
<feature type="transmembrane region" description="Helical" evidence="1">
    <location>
        <begin position="105"/>
        <end position="124"/>
    </location>
</feature>
<feature type="transmembrane region" description="Helical" evidence="1">
    <location>
        <begin position="79"/>
        <end position="99"/>
    </location>
</feature>
<accession>X0YRW2</accession>
<dbReference type="InterPro" id="IPR046712">
    <property type="entry name" value="DUF6785"/>
</dbReference>
<organism evidence="3">
    <name type="scientific">marine sediment metagenome</name>
    <dbReference type="NCBI Taxonomy" id="412755"/>
    <lineage>
        <taxon>unclassified sequences</taxon>
        <taxon>metagenomes</taxon>
        <taxon>ecological metagenomes</taxon>
    </lineage>
</organism>
<keyword evidence="1" id="KW-0472">Membrane</keyword>
<feature type="non-terminal residue" evidence="3">
    <location>
        <position position="1"/>
    </location>
</feature>
<reference evidence="3" key="1">
    <citation type="journal article" date="2014" name="Front. Microbiol.">
        <title>High frequency of phylogenetically diverse reductive dehalogenase-homologous genes in deep subseafloor sedimentary metagenomes.</title>
        <authorList>
            <person name="Kawai M."/>
            <person name="Futagami T."/>
            <person name="Toyoda A."/>
            <person name="Takaki Y."/>
            <person name="Nishi S."/>
            <person name="Hori S."/>
            <person name="Arai W."/>
            <person name="Tsubouchi T."/>
            <person name="Morono Y."/>
            <person name="Uchiyama I."/>
            <person name="Ito T."/>
            <person name="Fujiyama A."/>
            <person name="Inagaki F."/>
            <person name="Takami H."/>
        </authorList>
    </citation>
    <scope>NUCLEOTIDE SEQUENCE</scope>
    <source>
        <strain evidence="3">Expedition CK06-06</strain>
    </source>
</reference>
<feature type="transmembrane region" description="Helical" evidence="1">
    <location>
        <begin position="198"/>
        <end position="220"/>
    </location>
</feature>
<evidence type="ECO:0000259" key="2">
    <source>
        <dbReference type="Pfam" id="PF20581"/>
    </source>
</evidence>
<name>X0YRW2_9ZZZZ</name>
<keyword evidence="1" id="KW-1133">Transmembrane helix</keyword>
<feature type="transmembrane region" description="Helical" evidence="1">
    <location>
        <begin position="40"/>
        <end position="58"/>
    </location>
</feature>
<protein>
    <recommendedName>
        <fullName evidence="2">DUF6785 domain-containing protein</fullName>
    </recommendedName>
</protein>
<dbReference type="Pfam" id="PF20581">
    <property type="entry name" value="DUF6785"/>
    <property type="match status" value="1"/>
</dbReference>
<dbReference type="EMBL" id="BARS01053385">
    <property type="protein sequence ID" value="GAG51128.1"/>
    <property type="molecule type" value="Genomic_DNA"/>
</dbReference>
<dbReference type="AlphaFoldDB" id="X0YRW2"/>
<sequence>SDISLSLGISQVLFATLQVSLLAAGIAFSDNAMTGGAFKWMRSGSYLGFALVLIYIGRRYYWEVVKQSVTFRRRRGVDASASWALWILVAAGGAMFWILCELGLAWPFAALVILLTLMIFLVMSRVNAECGVFYFQAAWQPMAVLMGLFGAKALGPEAMVIAGMFCTVMVLDPRECLMPFVVNALKMCDDRRVSPSRVGWAGIGVFILALAVALPLVFWLNYNLGV</sequence>
<keyword evidence="1" id="KW-0812">Transmembrane</keyword>